<dbReference type="Proteomes" id="UP001372338">
    <property type="component" value="Unassembled WGS sequence"/>
</dbReference>
<gene>
    <name evidence="3" type="ORF">RIF29_39302</name>
</gene>
<evidence type="ECO:0000313" key="3">
    <source>
        <dbReference type="EMBL" id="KAK7244479.1"/>
    </source>
</evidence>
<proteinExistence type="predicted"/>
<feature type="domain" description="BRO1" evidence="2">
    <location>
        <begin position="92"/>
        <end position="139"/>
    </location>
</feature>
<protein>
    <recommendedName>
        <fullName evidence="2">BRO1 domain-containing protein</fullName>
    </recommendedName>
</protein>
<dbReference type="AlphaFoldDB" id="A0AAN9E1G2"/>
<keyword evidence="4" id="KW-1185">Reference proteome</keyword>
<dbReference type="InterPro" id="IPR038499">
    <property type="entry name" value="BRO1_sf"/>
</dbReference>
<feature type="compositionally biased region" description="Polar residues" evidence="1">
    <location>
        <begin position="42"/>
        <end position="54"/>
    </location>
</feature>
<evidence type="ECO:0000256" key="1">
    <source>
        <dbReference type="SAM" id="MobiDB-lite"/>
    </source>
</evidence>
<organism evidence="3 4">
    <name type="scientific">Crotalaria pallida</name>
    <name type="common">Smooth rattlebox</name>
    <name type="synonym">Crotalaria striata</name>
    <dbReference type="NCBI Taxonomy" id="3830"/>
    <lineage>
        <taxon>Eukaryota</taxon>
        <taxon>Viridiplantae</taxon>
        <taxon>Streptophyta</taxon>
        <taxon>Embryophyta</taxon>
        <taxon>Tracheophyta</taxon>
        <taxon>Spermatophyta</taxon>
        <taxon>Magnoliopsida</taxon>
        <taxon>eudicotyledons</taxon>
        <taxon>Gunneridae</taxon>
        <taxon>Pentapetalae</taxon>
        <taxon>rosids</taxon>
        <taxon>fabids</taxon>
        <taxon>Fabales</taxon>
        <taxon>Fabaceae</taxon>
        <taxon>Papilionoideae</taxon>
        <taxon>50 kb inversion clade</taxon>
        <taxon>genistoids sensu lato</taxon>
        <taxon>core genistoids</taxon>
        <taxon>Crotalarieae</taxon>
        <taxon>Crotalaria</taxon>
    </lineage>
</organism>
<feature type="region of interest" description="Disordered" evidence="1">
    <location>
        <begin position="35"/>
        <end position="54"/>
    </location>
</feature>
<dbReference type="EMBL" id="JAYWIO010000008">
    <property type="protein sequence ID" value="KAK7244479.1"/>
    <property type="molecule type" value="Genomic_DNA"/>
</dbReference>
<evidence type="ECO:0000313" key="4">
    <source>
        <dbReference type="Proteomes" id="UP001372338"/>
    </source>
</evidence>
<reference evidence="3 4" key="1">
    <citation type="submission" date="2024-01" db="EMBL/GenBank/DDBJ databases">
        <title>The genomes of 5 underutilized Papilionoideae crops provide insights into root nodulation and disease resistanc.</title>
        <authorList>
            <person name="Yuan L."/>
        </authorList>
    </citation>
    <scope>NUCLEOTIDE SEQUENCE [LARGE SCALE GENOMIC DNA]</scope>
    <source>
        <strain evidence="3">ZHUSHIDOU_FW_LH</strain>
        <tissue evidence="3">Leaf</tissue>
    </source>
</reference>
<dbReference type="InterPro" id="IPR004328">
    <property type="entry name" value="BRO1_dom"/>
</dbReference>
<dbReference type="Pfam" id="PF03097">
    <property type="entry name" value="BRO1"/>
    <property type="match status" value="1"/>
</dbReference>
<sequence length="141" mass="15779">MINSGQFLQCLYPQTYLRFSICHCDEVRPVFAHVDHRGPNHPEQNSSTGNLGNTKQSNLTINNTQVEQHGSLLKVNVLLRIVICVFEGSGIVDLSMECAGMLEKMMLAQAQECMFENSIAKGSTPCVCSKIPRQICYYYCV</sequence>
<comment type="caution">
    <text evidence="3">The sequence shown here is derived from an EMBL/GenBank/DDBJ whole genome shotgun (WGS) entry which is preliminary data.</text>
</comment>
<name>A0AAN9E1G2_CROPI</name>
<accession>A0AAN9E1G2</accession>
<dbReference type="Gene3D" id="1.25.40.280">
    <property type="entry name" value="alix/aip1 like domains"/>
    <property type="match status" value="1"/>
</dbReference>
<evidence type="ECO:0000259" key="2">
    <source>
        <dbReference type="Pfam" id="PF03097"/>
    </source>
</evidence>